<comment type="caution">
    <text evidence="3">The sequence shown here is derived from an EMBL/GenBank/DDBJ whole genome shotgun (WGS) entry which is preliminary data.</text>
</comment>
<gene>
    <name evidence="3" type="ORF">H9Q72_014333</name>
</gene>
<reference evidence="3" key="1">
    <citation type="journal article" date="2020" name="bioRxiv">
        <title>Historical genomics reveals the evolutionary mechanisms behind multiple outbreaks of the host-specific coffee wilt pathogen Fusarium xylarioides.</title>
        <authorList>
            <person name="Peck D."/>
            <person name="Nowell R.W."/>
            <person name="Flood J."/>
            <person name="Ryan M.J."/>
            <person name="Barraclough T.G."/>
        </authorList>
    </citation>
    <scope>NUCLEOTIDE SEQUENCE</scope>
    <source>
        <strain evidence="3">IMI 127659i</strain>
    </source>
</reference>
<feature type="chain" id="PRO_5041153139" evidence="2">
    <location>
        <begin position="22"/>
        <end position="293"/>
    </location>
</feature>
<reference evidence="3" key="2">
    <citation type="submission" date="2020-10" db="EMBL/GenBank/DDBJ databases">
        <authorList>
            <person name="Peck L.D."/>
            <person name="Nowell R.W."/>
            <person name="Flood J."/>
            <person name="Ryan M.J."/>
            <person name="Barraclough T.G."/>
        </authorList>
    </citation>
    <scope>NUCLEOTIDE SEQUENCE</scope>
    <source>
        <strain evidence="3">IMI 127659i</strain>
    </source>
</reference>
<dbReference type="AlphaFoldDB" id="A0A9P7HD15"/>
<evidence type="ECO:0000256" key="1">
    <source>
        <dbReference type="SAM" id="MobiDB-lite"/>
    </source>
</evidence>
<proteinExistence type="predicted"/>
<feature type="signal peptide" evidence="2">
    <location>
        <begin position="1"/>
        <end position="21"/>
    </location>
</feature>
<keyword evidence="2" id="KW-0732">Signal</keyword>
<evidence type="ECO:0000313" key="4">
    <source>
        <dbReference type="Proteomes" id="UP000750502"/>
    </source>
</evidence>
<protein>
    <submittedName>
        <fullName evidence="3">Uncharacterized protein</fullName>
    </submittedName>
</protein>
<keyword evidence="4" id="KW-1185">Reference proteome</keyword>
<organism evidence="3 4">
    <name type="scientific">Fusarium xylarioides</name>
    <dbReference type="NCBI Taxonomy" id="221167"/>
    <lineage>
        <taxon>Eukaryota</taxon>
        <taxon>Fungi</taxon>
        <taxon>Dikarya</taxon>
        <taxon>Ascomycota</taxon>
        <taxon>Pezizomycotina</taxon>
        <taxon>Sordariomycetes</taxon>
        <taxon>Hypocreomycetidae</taxon>
        <taxon>Hypocreales</taxon>
        <taxon>Nectriaceae</taxon>
        <taxon>Fusarium</taxon>
        <taxon>Fusarium fujikuroi species complex</taxon>
    </lineage>
</organism>
<accession>A0A9P7HD15</accession>
<evidence type="ECO:0000256" key="2">
    <source>
        <dbReference type="SAM" id="SignalP"/>
    </source>
</evidence>
<dbReference type="OrthoDB" id="5102065at2759"/>
<dbReference type="Proteomes" id="UP000750502">
    <property type="component" value="Unassembled WGS sequence"/>
</dbReference>
<name>A0A9P7HD15_9HYPO</name>
<feature type="region of interest" description="Disordered" evidence="1">
    <location>
        <begin position="40"/>
        <end position="81"/>
    </location>
</feature>
<dbReference type="EMBL" id="JADFTT010001139">
    <property type="protein sequence ID" value="KAG5757524.1"/>
    <property type="molecule type" value="Genomic_DNA"/>
</dbReference>
<feature type="compositionally biased region" description="Low complexity" evidence="1">
    <location>
        <begin position="40"/>
        <end position="69"/>
    </location>
</feature>
<sequence length="293" mass="30399">MISRNLFTGTVVLLAAGLTKAGPCRPSSIDSSSTAIASASETATSSTESETATSTVSIDATQTTTTATESESESETETTVIVETTPTVSSIETTTTALVDTTTTAPVITTAETTTEATTTTAAATTTTEGPEAIQSIYIYGRGSNDPALASTQGKGFILLSDTPIPDVEYVDMTADTTSNIFLTLGERSGKVKIGNGPHVGKLVGYFSTSDYSLLIALDAATAEDNGVSPIDCEIVQGNNGAMLQCQYGDRGNADFWTCAGRLTLVRPGYDFTSKCPSASTSYKLDYVEVVDV</sequence>
<evidence type="ECO:0000313" key="3">
    <source>
        <dbReference type="EMBL" id="KAG5757524.1"/>
    </source>
</evidence>